<evidence type="ECO:0000259" key="4">
    <source>
        <dbReference type="Pfam" id="PF13193"/>
    </source>
</evidence>
<organism evidence="5 6">
    <name type="scientific">Antrihabitans stalactiti</name>
    <dbReference type="NCBI Taxonomy" id="2584121"/>
    <lineage>
        <taxon>Bacteria</taxon>
        <taxon>Bacillati</taxon>
        <taxon>Actinomycetota</taxon>
        <taxon>Actinomycetes</taxon>
        <taxon>Mycobacteriales</taxon>
        <taxon>Nocardiaceae</taxon>
        <taxon>Antrihabitans</taxon>
    </lineage>
</organism>
<dbReference type="CDD" id="cd07812">
    <property type="entry name" value="SRPBCC"/>
    <property type="match status" value="1"/>
</dbReference>
<protein>
    <submittedName>
        <fullName evidence="5">AMP-binding protein</fullName>
    </submittedName>
</protein>
<dbReference type="AlphaFoldDB" id="A0A848KHU9"/>
<dbReference type="EMBL" id="VCQU01000011">
    <property type="protein sequence ID" value="NMN98613.1"/>
    <property type="molecule type" value="Genomic_DNA"/>
</dbReference>
<evidence type="ECO:0000256" key="2">
    <source>
        <dbReference type="ARBA" id="ARBA00022598"/>
    </source>
</evidence>
<sequence>MLSDVIDIDVLLEHPRHEIWEYLSVPDWYPRFFRGIGVCERVSEEQPGVPAVYAALVGPPNAPARTVRLRVVAGKAGEGFNVENLDTGGFVSIRLAEVGPEKTRIVATFFKAGLTHQDLARFANFDLVDWARDGIGRIDDYLAGNPTSEVTNTGDYKSLQLSIAKTMVKTGVVRAARPDRGIRQLNSLAKWGFTLAGGFAAAAARSPKHIALADARGSRTFAELHDRTSRLASALPSIGASAGSTVAIMARNHTTMVECMVACGKLGVDLILLNTGLGARQIEEVLARHNPTAIFVDQEFESVIQYLRPGLTMISTAPTSTTMGRPTVDEIIALAPPSSLKAGDPGRLVVLTSGTNGSPKSARRPTPKGFGTVAAMLSRMPLQMNETMLIAAPLFHSWGLAALQISTPLRSTVVLQDRFDAEDCLRAISVHRCTSLVAVPVMLQRILDLPESVRSRYDTSSLRVVASSGSPMSGSLVTNFMDTFGDVLYNFYGSTEVSWATIADPADLRAAPTTAGRPPLGTRVSILDETGTPLPTGGVGRIFVGNDMLFDGYTDAAPPPIAGNLMDTGDLGYLDADGRLFVSGRDDEMIISGGENVFPRPVEEALSHLPQVSEVAVVGVPDNEYGQRLVAFVVARDGARLDQDMVTSYIHHRLSRFSVPRDVTFLKALPRNATGKILKRMLIAPTS</sequence>
<dbReference type="CDD" id="cd04433">
    <property type="entry name" value="AFD_class_I"/>
    <property type="match status" value="1"/>
</dbReference>
<dbReference type="Gene3D" id="3.40.50.12780">
    <property type="entry name" value="N-terminal domain of ligase-like"/>
    <property type="match status" value="1"/>
</dbReference>
<dbReference type="GO" id="GO:0006631">
    <property type="term" value="P:fatty acid metabolic process"/>
    <property type="evidence" value="ECO:0007669"/>
    <property type="project" value="TreeGrafter"/>
</dbReference>
<dbReference type="Pfam" id="PF00501">
    <property type="entry name" value="AMP-binding"/>
    <property type="match status" value="1"/>
</dbReference>
<keyword evidence="2" id="KW-0436">Ligase</keyword>
<comment type="similarity">
    <text evidence="1">Belongs to the ATP-dependent AMP-binding enzyme family.</text>
</comment>
<dbReference type="GO" id="GO:0031956">
    <property type="term" value="F:medium-chain fatty acid-CoA ligase activity"/>
    <property type="evidence" value="ECO:0007669"/>
    <property type="project" value="TreeGrafter"/>
</dbReference>
<dbReference type="InterPro" id="IPR025110">
    <property type="entry name" value="AMP-bd_C"/>
</dbReference>
<evidence type="ECO:0000313" key="6">
    <source>
        <dbReference type="Proteomes" id="UP000535543"/>
    </source>
</evidence>
<name>A0A848KHU9_9NOCA</name>
<gene>
    <name evidence="5" type="ORF">FGL95_26615</name>
</gene>
<comment type="caution">
    <text evidence="5">The sequence shown here is derived from an EMBL/GenBank/DDBJ whole genome shotgun (WGS) entry which is preliminary data.</text>
</comment>
<reference evidence="5 6" key="1">
    <citation type="submission" date="2019-05" db="EMBL/GenBank/DDBJ databases">
        <authorList>
            <person name="Lee S.D."/>
        </authorList>
    </citation>
    <scope>NUCLEOTIDE SEQUENCE [LARGE SCALE GENOMIC DNA]</scope>
    <source>
        <strain evidence="5 6">YC2-7</strain>
    </source>
</reference>
<dbReference type="Proteomes" id="UP000535543">
    <property type="component" value="Unassembled WGS sequence"/>
</dbReference>
<proteinExistence type="inferred from homology"/>
<keyword evidence="6" id="KW-1185">Reference proteome</keyword>
<dbReference type="PANTHER" id="PTHR43201">
    <property type="entry name" value="ACYL-COA SYNTHETASE"/>
    <property type="match status" value="1"/>
</dbReference>
<evidence type="ECO:0000259" key="3">
    <source>
        <dbReference type="Pfam" id="PF00501"/>
    </source>
</evidence>
<evidence type="ECO:0000313" key="5">
    <source>
        <dbReference type="EMBL" id="NMN98613.1"/>
    </source>
</evidence>
<dbReference type="InterPro" id="IPR042099">
    <property type="entry name" value="ANL_N_sf"/>
</dbReference>
<dbReference type="InterPro" id="IPR000873">
    <property type="entry name" value="AMP-dep_synth/lig_dom"/>
</dbReference>
<dbReference type="Pfam" id="PF13193">
    <property type="entry name" value="AMP-binding_C"/>
    <property type="match status" value="1"/>
</dbReference>
<feature type="domain" description="AMP-binding enzyme C-terminal" evidence="4">
    <location>
        <begin position="602"/>
        <end position="676"/>
    </location>
</feature>
<dbReference type="SUPFAM" id="SSF56801">
    <property type="entry name" value="Acetyl-CoA synthetase-like"/>
    <property type="match status" value="1"/>
</dbReference>
<feature type="domain" description="AMP-dependent synthetase/ligase" evidence="3">
    <location>
        <begin position="199"/>
        <end position="553"/>
    </location>
</feature>
<dbReference type="RefSeq" id="WP_169593104.1">
    <property type="nucleotide sequence ID" value="NZ_VCQU01000011.1"/>
</dbReference>
<evidence type="ECO:0000256" key="1">
    <source>
        <dbReference type="ARBA" id="ARBA00006432"/>
    </source>
</evidence>
<reference evidence="5 6" key="2">
    <citation type="submission" date="2020-06" db="EMBL/GenBank/DDBJ databases">
        <title>Antribacter stalactiti gen. nov., sp. nov., a new member of the family Nacardiaceae isolated from a cave.</title>
        <authorList>
            <person name="Kim I.S."/>
        </authorList>
    </citation>
    <scope>NUCLEOTIDE SEQUENCE [LARGE SCALE GENOMIC DNA]</scope>
    <source>
        <strain evidence="5 6">YC2-7</strain>
    </source>
</reference>
<dbReference type="PANTHER" id="PTHR43201:SF5">
    <property type="entry name" value="MEDIUM-CHAIN ACYL-COA LIGASE ACSF2, MITOCHONDRIAL"/>
    <property type="match status" value="1"/>
</dbReference>
<dbReference type="InterPro" id="IPR045851">
    <property type="entry name" value="AMP-bd_C_sf"/>
</dbReference>
<dbReference type="Gene3D" id="3.30.300.30">
    <property type="match status" value="1"/>
</dbReference>
<dbReference type="SUPFAM" id="SSF55961">
    <property type="entry name" value="Bet v1-like"/>
    <property type="match status" value="1"/>
</dbReference>
<accession>A0A848KHU9</accession>